<sequence>MNALFLFLLLLSTPPCVLSAVQLVESGPGVVKPAETLTLTCTVTGSSITTRDYYWSWIQQSPGKPLQWMGYINYDGRTSYNPSLRSRLIISKDTSKTQFSLWLGSLTAADTAKYYCARGNSGTVTQSRAATVQKGEPVLSNAAELQLRQGSFHLETPHTWGESQTGSALAT</sequence>
<dbReference type="Gene3D" id="2.60.40.10">
    <property type="entry name" value="Immunoglobulins"/>
    <property type="match status" value="1"/>
</dbReference>
<dbReference type="PANTHER" id="PTHR23266">
    <property type="entry name" value="IMMUNOGLOBULIN HEAVY CHAIN"/>
    <property type="match status" value="1"/>
</dbReference>
<dbReference type="SMART" id="SM00409">
    <property type="entry name" value="IG"/>
    <property type="match status" value="1"/>
</dbReference>
<dbReference type="PROSITE" id="PS50835">
    <property type="entry name" value="IG_LIKE"/>
    <property type="match status" value="1"/>
</dbReference>
<name>A0A151MUJ5_ALLMI</name>
<dbReference type="Pfam" id="PF07686">
    <property type="entry name" value="V-set"/>
    <property type="match status" value="1"/>
</dbReference>
<dbReference type="AlphaFoldDB" id="A0A151MUJ5"/>
<evidence type="ECO:0000256" key="1">
    <source>
        <dbReference type="ARBA" id="ARBA00022859"/>
    </source>
</evidence>
<dbReference type="InterPro" id="IPR013783">
    <property type="entry name" value="Ig-like_fold"/>
</dbReference>
<dbReference type="GO" id="GO:0002250">
    <property type="term" value="P:adaptive immune response"/>
    <property type="evidence" value="ECO:0007669"/>
    <property type="project" value="UniProtKB-KW"/>
</dbReference>
<feature type="domain" description="Ig-like" evidence="5">
    <location>
        <begin position="15"/>
        <end position="133"/>
    </location>
</feature>
<keyword evidence="7" id="KW-1185">Reference proteome</keyword>
<organism evidence="6 7">
    <name type="scientific">Alligator mississippiensis</name>
    <name type="common">American alligator</name>
    <dbReference type="NCBI Taxonomy" id="8496"/>
    <lineage>
        <taxon>Eukaryota</taxon>
        <taxon>Metazoa</taxon>
        <taxon>Chordata</taxon>
        <taxon>Craniata</taxon>
        <taxon>Vertebrata</taxon>
        <taxon>Euteleostomi</taxon>
        <taxon>Archelosauria</taxon>
        <taxon>Archosauria</taxon>
        <taxon>Crocodylia</taxon>
        <taxon>Alligatoridae</taxon>
        <taxon>Alligatorinae</taxon>
        <taxon>Alligator</taxon>
    </lineage>
</organism>
<dbReference type="InterPro" id="IPR050199">
    <property type="entry name" value="IgHV"/>
</dbReference>
<dbReference type="Proteomes" id="UP000050525">
    <property type="component" value="Unassembled WGS sequence"/>
</dbReference>
<comment type="caution">
    <text evidence="6">The sequence shown here is derived from an EMBL/GenBank/DDBJ whole genome shotgun (WGS) entry which is preliminary data.</text>
</comment>
<dbReference type="EMBL" id="AKHW03004997">
    <property type="protein sequence ID" value="KYO28167.1"/>
    <property type="molecule type" value="Genomic_DNA"/>
</dbReference>
<dbReference type="SUPFAM" id="SSF48726">
    <property type="entry name" value="Immunoglobulin"/>
    <property type="match status" value="1"/>
</dbReference>
<dbReference type="GO" id="GO:0019814">
    <property type="term" value="C:immunoglobulin complex"/>
    <property type="evidence" value="ECO:0007669"/>
    <property type="project" value="UniProtKB-KW"/>
</dbReference>
<evidence type="ECO:0000313" key="6">
    <source>
        <dbReference type="EMBL" id="KYO28167.1"/>
    </source>
</evidence>
<keyword evidence="2" id="KW-1064">Adaptive immunity</keyword>
<evidence type="ECO:0000256" key="3">
    <source>
        <dbReference type="ARBA" id="ARBA00043265"/>
    </source>
</evidence>
<dbReference type="STRING" id="8496.A0A151MUJ5"/>
<evidence type="ECO:0000259" key="5">
    <source>
        <dbReference type="PROSITE" id="PS50835"/>
    </source>
</evidence>
<keyword evidence="4" id="KW-0732">Signal</keyword>
<dbReference type="InterPro" id="IPR036179">
    <property type="entry name" value="Ig-like_dom_sf"/>
</dbReference>
<keyword evidence="3" id="KW-1280">Immunoglobulin</keyword>
<dbReference type="FunFam" id="2.60.40.10:FF:001878">
    <property type="entry name" value="Immunoglobulin heavy variable 1-4"/>
    <property type="match status" value="1"/>
</dbReference>
<dbReference type="InterPro" id="IPR007110">
    <property type="entry name" value="Ig-like_dom"/>
</dbReference>
<proteinExistence type="predicted"/>
<evidence type="ECO:0000256" key="2">
    <source>
        <dbReference type="ARBA" id="ARBA00023130"/>
    </source>
</evidence>
<evidence type="ECO:0000256" key="4">
    <source>
        <dbReference type="SAM" id="SignalP"/>
    </source>
</evidence>
<dbReference type="InterPro" id="IPR013106">
    <property type="entry name" value="Ig_V-set"/>
</dbReference>
<gene>
    <name evidence="6" type="ORF">Y1Q_0012767</name>
</gene>
<accession>A0A151MUJ5</accession>
<protein>
    <recommendedName>
        <fullName evidence="5">Ig-like domain-containing protein</fullName>
    </recommendedName>
</protein>
<evidence type="ECO:0000313" key="7">
    <source>
        <dbReference type="Proteomes" id="UP000050525"/>
    </source>
</evidence>
<feature type="signal peptide" evidence="4">
    <location>
        <begin position="1"/>
        <end position="19"/>
    </location>
</feature>
<feature type="chain" id="PRO_5007585469" description="Ig-like domain-containing protein" evidence="4">
    <location>
        <begin position="20"/>
        <end position="171"/>
    </location>
</feature>
<keyword evidence="1" id="KW-0391">Immunity</keyword>
<dbReference type="SMART" id="SM00406">
    <property type="entry name" value="IGv"/>
    <property type="match status" value="1"/>
</dbReference>
<dbReference type="InterPro" id="IPR003599">
    <property type="entry name" value="Ig_sub"/>
</dbReference>
<dbReference type="GO" id="GO:0005576">
    <property type="term" value="C:extracellular region"/>
    <property type="evidence" value="ECO:0007669"/>
    <property type="project" value="UniProtKB-ARBA"/>
</dbReference>
<reference evidence="6 7" key="1">
    <citation type="journal article" date="2012" name="Genome Biol.">
        <title>Sequencing three crocodilian genomes to illuminate the evolution of archosaurs and amniotes.</title>
        <authorList>
            <person name="St John J.A."/>
            <person name="Braun E.L."/>
            <person name="Isberg S.R."/>
            <person name="Miles L.G."/>
            <person name="Chong A.Y."/>
            <person name="Gongora J."/>
            <person name="Dalzell P."/>
            <person name="Moran C."/>
            <person name="Bed'hom B."/>
            <person name="Abzhanov A."/>
            <person name="Burgess S.C."/>
            <person name="Cooksey A.M."/>
            <person name="Castoe T.A."/>
            <person name="Crawford N.G."/>
            <person name="Densmore L.D."/>
            <person name="Drew J.C."/>
            <person name="Edwards S.V."/>
            <person name="Faircloth B.C."/>
            <person name="Fujita M.K."/>
            <person name="Greenwold M.J."/>
            <person name="Hoffmann F.G."/>
            <person name="Howard J.M."/>
            <person name="Iguchi T."/>
            <person name="Janes D.E."/>
            <person name="Khan S.Y."/>
            <person name="Kohno S."/>
            <person name="de Koning A.J."/>
            <person name="Lance S.L."/>
            <person name="McCarthy F.M."/>
            <person name="McCormack J.E."/>
            <person name="Merchant M.E."/>
            <person name="Peterson D.G."/>
            <person name="Pollock D.D."/>
            <person name="Pourmand N."/>
            <person name="Raney B.J."/>
            <person name="Roessler K.A."/>
            <person name="Sanford J.R."/>
            <person name="Sawyer R.H."/>
            <person name="Schmidt C.J."/>
            <person name="Triplett E.W."/>
            <person name="Tuberville T.D."/>
            <person name="Venegas-Anaya M."/>
            <person name="Howard J.T."/>
            <person name="Jarvis E.D."/>
            <person name="Guillette L.J.Jr."/>
            <person name="Glenn T.C."/>
            <person name="Green R.E."/>
            <person name="Ray D.A."/>
        </authorList>
    </citation>
    <scope>NUCLEOTIDE SEQUENCE [LARGE SCALE GENOMIC DNA]</scope>
    <source>
        <strain evidence="6">KSC_2009_1</strain>
    </source>
</reference>